<reference evidence="1 2" key="1">
    <citation type="journal article" date="2018" name="IMA Fungus">
        <title>IMA Genome-F 9: Draft genome sequence of Annulohypoxylon stygium, Aspergillus mulundensis, Berkeleyomyces basicola (syn. Thielaviopsis basicola), Ceratocystis smalleyi, two Cercospora beticola strains, Coleophoma cylindrospora, Fusarium fracticaudum, Phialophora cf. hyalina, and Morchella septimelata.</title>
        <authorList>
            <person name="Wingfield B.D."/>
            <person name="Bills G.F."/>
            <person name="Dong Y."/>
            <person name="Huang W."/>
            <person name="Nel W.J."/>
            <person name="Swalarsk-Parry B.S."/>
            <person name="Vaghefi N."/>
            <person name="Wilken P.M."/>
            <person name="An Z."/>
            <person name="de Beer Z.W."/>
            <person name="De Vos L."/>
            <person name="Chen L."/>
            <person name="Duong T.A."/>
            <person name="Gao Y."/>
            <person name="Hammerbacher A."/>
            <person name="Kikkert J.R."/>
            <person name="Li Y."/>
            <person name="Li H."/>
            <person name="Li K."/>
            <person name="Li Q."/>
            <person name="Liu X."/>
            <person name="Ma X."/>
            <person name="Naidoo K."/>
            <person name="Pethybridge S.J."/>
            <person name="Sun J."/>
            <person name="Steenkamp E.T."/>
            <person name="van der Nest M.A."/>
            <person name="van Wyk S."/>
            <person name="Wingfield M.J."/>
            <person name="Xiong C."/>
            <person name="Yue Q."/>
            <person name="Zhang X."/>
        </authorList>
    </citation>
    <scope>NUCLEOTIDE SEQUENCE [LARGE SCALE GENOMIC DNA]</scope>
    <source>
        <strain evidence="1 2">BP5796</strain>
    </source>
</reference>
<dbReference type="Proteomes" id="UP000256328">
    <property type="component" value="Unassembled WGS sequence"/>
</dbReference>
<dbReference type="EMBL" id="PDLN01000009">
    <property type="protein sequence ID" value="RDW75861.1"/>
    <property type="molecule type" value="Genomic_DNA"/>
</dbReference>
<dbReference type="OrthoDB" id="2386090at2759"/>
<accession>A0A3D8RPY0</accession>
<protein>
    <submittedName>
        <fullName evidence="1">Uncharacterized protein</fullName>
    </submittedName>
</protein>
<keyword evidence="2" id="KW-1185">Reference proteome</keyword>
<gene>
    <name evidence="1" type="ORF">BP5796_06682</name>
</gene>
<proteinExistence type="predicted"/>
<organism evidence="1 2">
    <name type="scientific">Coleophoma crateriformis</name>
    <dbReference type="NCBI Taxonomy" id="565419"/>
    <lineage>
        <taxon>Eukaryota</taxon>
        <taxon>Fungi</taxon>
        <taxon>Dikarya</taxon>
        <taxon>Ascomycota</taxon>
        <taxon>Pezizomycotina</taxon>
        <taxon>Leotiomycetes</taxon>
        <taxon>Helotiales</taxon>
        <taxon>Dermateaceae</taxon>
        <taxon>Coleophoma</taxon>
    </lineage>
</organism>
<evidence type="ECO:0000313" key="2">
    <source>
        <dbReference type="Proteomes" id="UP000256328"/>
    </source>
</evidence>
<name>A0A3D8RPY0_9HELO</name>
<evidence type="ECO:0000313" key="1">
    <source>
        <dbReference type="EMBL" id="RDW75861.1"/>
    </source>
</evidence>
<sequence length="79" mass="9102">MNFFGKPVVSRVKIGELFPSKERFGLANYARDTTKIKKSRPWWMGKAVSQFGIHGGKGKIKEGGVWEIVRSHIEKRQQR</sequence>
<dbReference type="AlphaFoldDB" id="A0A3D8RPY0"/>
<comment type="caution">
    <text evidence="1">The sequence shown here is derived from an EMBL/GenBank/DDBJ whole genome shotgun (WGS) entry which is preliminary data.</text>
</comment>